<dbReference type="Pfam" id="PF04340">
    <property type="entry name" value="DUF484"/>
    <property type="match status" value="1"/>
</dbReference>
<name>A0ABT1QZ76_9GAMM</name>
<evidence type="ECO:0000313" key="3">
    <source>
        <dbReference type="Proteomes" id="UP001165498"/>
    </source>
</evidence>
<feature type="coiled-coil region" evidence="1">
    <location>
        <begin position="53"/>
        <end position="80"/>
    </location>
</feature>
<keyword evidence="3" id="KW-1185">Reference proteome</keyword>
<protein>
    <submittedName>
        <fullName evidence="2">DUF484 family protein</fullName>
    </submittedName>
</protein>
<dbReference type="EMBL" id="JANFQO010000034">
    <property type="protein sequence ID" value="MCQ4167555.1"/>
    <property type="molecule type" value="Genomic_DNA"/>
</dbReference>
<evidence type="ECO:0000256" key="1">
    <source>
        <dbReference type="SAM" id="Coils"/>
    </source>
</evidence>
<comment type="caution">
    <text evidence="2">The sequence shown here is derived from an EMBL/GenBank/DDBJ whole genome shotgun (WGS) entry which is preliminary data.</text>
</comment>
<keyword evidence="1" id="KW-0175">Coiled coil</keyword>
<dbReference type="RefSeq" id="WP_255916740.1">
    <property type="nucleotide sequence ID" value="NZ_JANFQO010000034.1"/>
</dbReference>
<dbReference type="PANTHER" id="PTHR38765">
    <property type="entry name" value="DUF484 DOMAIN-CONTAINING PROTEIN"/>
    <property type="match status" value="1"/>
</dbReference>
<dbReference type="Gene3D" id="3.30.450.40">
    <property type="match status" value="1"/>
</dbReference>
<sequence>MSDLSLKDGLTAMEVASYLRRHPEFLNEFPDLAMALRLPRDQGAAASLASYQLDVLRDKNRELNRRLRELIEIAHENEQLMIRVHTLTLSLMRATSLGDSLNRVVAGLTEDFHTDLVRIVLFGRSQSLATNEWLLLEPAGKAGLPAFAEFLQRNEPLCGRLQPDKLAALFGARADEVLSAVLMPVNGLGMLAIGSRDMDRFHPGMGTVFLKLIAEAITASVTRYPLD</sequence>
<gene>
    <name evidence="2" type="ORF">NM961_22810</name>
</gene>
<dbReference type="Proteomes" id="UP001165498">
    <property type="component" value="Unassembled WGS sequence"/>
</dbReference>
<organism evidence="2 3">
    <name type="scientific">Tahibacter harae</name>
    <dbReference type="NCBI Taxonomy" id="2963937"/>
    <lineage>
        <taxon>Bacteria</taxon>
        <taxon>Pseudomonadati</taxon>
        <taxon>Pseudomonadota</taxon>
        <taxon>Gammaproteobacteria</taxon>
        <taxon>Lysobacterales</taxon>
        <taxon>Rhodanobacteraceae</taxon>
        <taxon>Tahibacter</taxon>
    </lineage>
</organism>
<accession>A0ABT1QZ76</accession>
<dbReference type="PANTHER" id="PTHR38765:SF1">
    <property type="entry name" value="DUF484 DOMAIN-CONTAINING PROTEIN"/>
    <property type="match status" value="1"/>
</dbReference>
<proteinExistence type="predicted"/>
<evidence type="ECO:0000313" key="2">
    <source>
        <dbReference type="EMBL" id="MCQ4167555.1"/>
    </source>
</evidence>
<reference evidence="2" key="1">
    <citation type="submission" date="2022-07" db="EMBL/GenBank/DDBJ databases">
        <title>Tahibacter sp., a new gammaproteobacterium isolated from the silt sample collected at pig farm.</title>
        <authorList>
            <person name="Chen H."/>
        </authorList>
    </citation>
    <scope>NUCLEOTIDE SEQUENCE</scope>
    <source>
        <strain evidence="2">P2K</strain>
    </source>
</reference>
<dbReference type="InterPro" id="IPR007435">
    <property type="entry name" value="DUF484"/>
</dbReference>
<dbReference type="InterPro" id="IPR029016">
    <property type="entry name" value="GAF-like_dom_sf"/>
</dbReference>